<dbReference type="AlphaFoldDB" id="A0AAD4EX86"/>
<reference evidence="2" key="1">
    <citation type="submission" date="2023-02" db="EMBL/GenBank/DDBJ databases">
        <authorList>
            <person name="Palmer J.M."/>
        </authorList>
    </citation>
    <scope>NUCLEOTIDE SEQUENCE</scope>
    <source>
        <strain evidence="2">FW57</strain>
    </source>
</reference>
<organism evidence="2 3">
    <name type="scientific">Staphylotrichum longicolle</name>
    <dbReference type="NCBI Taxonomy" id="669026"/>
    <lineage>
        <taxon>Eukaryota</taxon>
        <taxon>Fungi</taxon>
        <taxon>Dikarya</taxon>
        <taxon>Ascomycota</taxon>
        <taxon>Pezizomycotina</taxon>
        <taxon>Sordariomycetes</taxon>
        <taxon>Sordariomycetidae</taxon>
        <taxon>Sordariales</taxon>
        <taxon>Chaetomiaceae</taxon>
        <taxon>Staphylotrichum</taxon>
    </lineage>
</organism>
<dbReference type="InterPro" id="IPR008914">
    <property type="entry name" value="PEBP"/>
</dbReference>
<feature type="chain" id="PRO_5042152622" description="PEBP-like protein" evidence="1">
    <location>
        <begin position="21"/>
        <end position="169"/>
    </location>
</feature>
<dbReference type="Proteomes" id="UP001197093">
    <property type="component" value="Unassembled WGS sequence"/>
</dbReference>
<proteinExistence type="predicted"/>
<feature type="signal peptide" evidence="1">
    <location>
        <begin position="1"/>
        <end position="20"/>
    </location>
</feature>
<evidence type="ECO:0000256" key="1">
    <source>
        <dbReference type="SAM" id="SignalP"/>
    </source>
</evidence>
<name>A0AAD4EX86_9PEZI</name>
<gene>
    <name evidence="2" type="ORF">NEMBOFW57_005545</name>
</gene>
<sequence>MRFSIARLSSAFVLAGVALAQTPAGFVPEVKDRLEIIFGPKVVDSPGASLAKADTAKQPTLGTRDAPLNGTSYLWMMIGFKPTAQLAANGIYTLTAPASAAPVPYTGPAPPAENPPHAHRYVSLLYETAADFAVTRAQVGQTFGFDLAVFVGKVGLGAPVRAGYFNVTG</sequence>
<dbReference type="SUPFAM" id="SSF49777">
    <property type="entry name" value="PEBP-like"/>
    <property type="match status" value="1"/>
</dbReference>
<keyword evidence="1" id="KW-0732">Signal</keyword>
<evidence type="ECO:0000313" key="3">
    <source>
        <dbReference type="Proteomes" id="UP001197093"/>
    </source>
</evidence>
<dbReference type="InterPro" id="IPR036610">
    <property type="entry name" value="PEBP-like_sf"/>
</dbReference>
<keyword evidence="3" id="KW-1185">Reference proteome</keyword>
<comment type="caution">
    <text evidence="2">The sequence shown here is derived from an EMBL/GenBank/DDBJ whole genome shotgun (WGS) entry which is preliminary data.</text>
</comment>
<dbReference type="Pfam" id="PF01161">
    <property type="entry name" value="PBP"/>
    <property type="match status" value="1"/>
</dbReference>
<dbReference type="Gene3D" id="3.90.280.10">
    <property type="entry name" value="PEBP-like"/>
    <property type="match status" value="1"/>
</dbReference>
<evidence type="ECO:0000313" key="2">
    <source>
        <dbReference type="EMBL" id="KAG7289182.1"/>
    </source>
</evidence>
<evidence type="ECO:0008006" key="4">
    <source>
        <dbReference type="Google" id="ProtNLM"/>
    </source>
</evidence>
<protein>
    <recommendedName>
        <fullName evidence="4">PEBP-like protein</fullName>
    </recommendedName>
</protein>
<accession>A0AAD4EX86</accession>
<dbReference type="EMBL" id="JAHCVI010000002">
    <property type="protein sequence ID" value="KAG7289182.1"/>
    <property type="molecule type" value="Genomic_DNA"/>
</dbReference>